<evidence type="ECO:0000313" key="1">
    <source>
        <dbReference type="EMBL" id="VVU99018.1"/>
    </source>
</evidence>
<reference evidence="1" key="1">
    <citation type="submission" date="2019-09" db="EMBL/GenBank/DDBJ databases">
        <authorList>
            <person name="Rodrigo-Torres L."/>
            <person name="Arahal R. D."/>
            <person name="Lucena T."/>
        </authorList>
    </citation>
    <scope>NUCLEOTIDE SEQUENCE</scope>
    <source>
        <strain evidence="1">ISS653</strain>
    </source>
</reference>
<dbReference type="EMBL" id="CABVMM010000001">
    <property type="protein sequence ID" value="VVU99018.1"/>
    <property type="molecule type" value="Genomic_DNA"/>
</dbReference>
<organism evidence="1 2">
    <name type="scientific">Mesonia oceanica</name>
    <dbReference type="NCBI Taxonomy" id="2687242"/>
    <lineage>
        <taxon>Bacteria</taxon>
        <taxon>Pseudomonadati</taxon>
        <taxon>Bacteroidota</taxon>
        <taxon>Flavobacteriia</taxon>
        <taxon>Flavobacteriales</taxon>
        <taxon>Flavobacteriaceae</taxon>
        <taxon>Mesonia</taxon>
    </lineage>
</organism>
<comment type="caution">
    <text evidence="1">The sequence shown here is derived from an EMBL/GenBank/DDBJ whole genome shotgun (WGS) entry which is preliminary data.</text>
</comment>
<gene>
    <name evidence="1" type="ORF">FVB9532_00268</name>
</gene>
<proteinExistence type="predicted"/>
<sequence>MKTTITYLLFFFTIGIMAQENDSIINSNTADFELGKGLQFNFENNNYQFKIGGFIQPSYSYQKTEGIDGDSQFNAKRTYFNIGGKALKEKVSFFIQTNFSLSDPLLDAWVAYHPTENIHLTVGQQRTFTNNREMTFDEDKFQFTTRSLLSTELSNTGREFGVFVDGEFLLGSVGLHPQIAVTSGDGRNSFGADSRDTDRGGLKYGGRLDVYPLGYFKKGNAKLTADLLHEEHLKMVIGGAASYNDGTSNAVGEGHNDFVIYEENGKPQLPDYRKLYADVLLKYQGFSFLAEYANASATGLEETFVNEAGTVALQPQQISSYLALGDAYNLQAGYVTLSGLAFDLRYTSISPEFEDYAGSVLTDKKAYTFGFTKYFKGNDLKVQTAFSSIEQNEVNTFRAELVLQVVF</sequence>
<name>A0AC61Y3X8_9FLAO</name>
<evidence type="ECO:0000313" key="2">
    <source>
        <dbReference type="Proteomes" id="UP000356253"/>
    </source>
</evidence>
<accession>A0AC61Y3X8</accession>
<keyword evidence="2" id="KW-1185">Reference proteome</keyword>
<dbReference type="Proteomes" id="UP000356253">
    <property type="component" value="Unassembled WGS sequence"/>
</dbReference>
<protein>
    <submittedName>
        <fullName evidence="1">Uncharacterized protein</fullName>
    </submittedName>
</protein>